<dbReference type="STRING" id="936756.ATE80_15135"/>
<comment type="caution">
    <text evidence="8">The sequence shown here is derived from an EMBL/GenBank/DDBJ whole genome shotgun (WGS) entry which is preliminary data.</text>
</comment>
<protein>
    <recommendedName>
        <fullName evidence="7">NlpC/P60 domain-containing protein</fullName>
    </recommendedName>
</protein>
<feature type="domain" description="NlpC/P60" evidence="7">
    <location>
        <begin position="247"/>
        <end position="362"/>
    </location>
</feature>
<keyword evidence="3" id="KW-0378">Hydrolase</keyword>
<dbReference type="PANTHER" id="PTHR47359">
    <property type="entry name" value="PEPTIDOGLYCAN DL-ENDOPEPTIDASE CWLO"/>
    <property type="match status" value="1"/>
</dbReference>
<dbReference type="GO" id="GO:0006508">
    <property type="term" value="P:proteolysis"/>
    <property type="evidence" value="ECO:0007669"/>
    <property type="project" value="UniProtKB-KW"/>
</dbReference>
<reference evidence="8 9" key="1">
    <citation type="submission" date="2015-11" db="EMBL/GenBank/DDBJ databases">
        <title>Genome-wide analysis reveals the secondary metabolome in Streptomyces kanasensis ZX01.</title>
        <authorList>
            <person name="Zhang G."/>
            <person name="Han L."/>
            <person name="Feng J."/>
            <person name="Zhang X."/>
        </authorList>
    </citation>
    <scope>NUCLEOTIDE SEQUENCE [LARGE SCALE GENOMIC DNA]</scope>
    <source>
        <strain evidence="8 9">ZX01</strain>
    </source>
</reference>
<evidence type="ECO:0000256" key="6">
    <source>
        <dbReference type="SAM" id="MobiDB-lite"/>
    </source>
</evidence>
<evidence type="ECO:0000256" key="5">
    <source>
        <dbReference type="SAM" id="Coils"/>
    </source>
</evidence>
<keyword evidence="5" id="KW-0175">Coiled coil</keyword>
<name>A0A124ECL3_9ACTN</name>
<feature type="compositionally biased region" description="Low complexity" evidence="6">
    <location>
        <begin position="223"/>
        <end position="232"/>
    </location>
</feature>
<dbReference type="GO" id="GO:0008234">
    <property type="term" value="F:cysteine-type peptidase activity"/>
    <property type="evidence" value="ECO:0007669"/>
    <property type="project" value="UniProtKB-KW"/>
</dbReference>
<gene>
    <name evidence="8" type="ORF">ATE80_15135</name>
</gene>
<keyword evidence="2" id="KW-0645">Protease</keyword>
<evidence type="ECO:0000313" key="9">
    <source>
        <dbReference type="Proteomes" id="UP000054011"/>
    </source>
</evidence>
<dbReference type="Gene3D" id="3.90.1720.10">
    <property type="entry name" value="endopeptidase domain like (from Nostoc punctiforme)"/>
    <property type="match status" value="1"/>
</dbReference>
<keyword evidence="4" id="KW-0788">Thiol protease</keyword>
<comment type="similarity">
    <text evidence="1">Belongs to the peptidase C40 family.</text>
</comment>
<dbReference type="Pfam" id="PF00877">
    <property type="entry name" value="NLPC_P60"/>
    <property type="match status" value="1"/>
</dbReference>
<sequence>MAAHRKPRQRPLGGRAGRRAATLALAGAATATAFDGAGHAAPRPAPAPAGAEVDRLYREAEAATERYNGAREQADAARDRLDALQDEAARRTERLAAARDALGATAAAQYRGGGLGPALRLAFSSDPEAYLRGAALAERIGDRQTVDIAALRGQVVEIGRLRSEAADHARELRTRQAEAHRHKTTVQNRLAAARLLLSRLTTEQRAAYEAAETAGGGRGGAGRAARTAPAERPAVERPAADSLRAPTPRAARAVGYAYGAIGRPYRWGATGPSSYDCSGLAQAAWRAAGVSLPRTTYSQVDAGRRVPRDQLAPGDLVFFYPGLSHVGIYIGDGRMIHAPRSGSTVRIAPVDSMPWAAATRVG</sequence>
<proteinExistence type="inferred from homology"/>
<keyword evidence="9" id="KW-1185">Reference proteome</keyword>
<evidence type="ECO:0000259" key="7">
    <source>
        <dbReference type="PROSITE" id="PS51935"/>
    </source>
</evidence>
<feature type="region of interest" description="Disordered" evidence="6">
    <location>
        <begin position="210"/>
        <end position="246"/>
    </location>
</feature>
<dbReference type="AlphaFoldDB" id="A0A124ECL3"/>
<accession>A0A124ECL3</accession>
<evidence type="ECO:0000313" key="8">
    <source>
        <dbReference type="EMBL" id="KUH38002.1"/>
    </source>
</evidence>
<organism evidence="8 9">
    <name type="scientific">Streptomyces kanasensis</name>
    <dbReference type="NCBI Taxonomy" id="936756"/>
    <lineage>
        <taxon>Bacteria</taxon>
        <taxon>Bacillati</taxon>
        <taxon>Actinomycetota</taxon>
        <taxon>Actinomycetes</taxon>
        <taxon>Kitasatosporales</taxon>
        <taxon>Streptomycetaceae</taxon>
        <taxon>Streptomyces</taxon>
    </lineage>
</organism>
<evidence type="ECO:0000256" key="2">
    <source>
        <dbReference type="ARBA" id="ARBA00022670"/>
    </source>
</evidence>
<dbReference type="InterPro" id="IPR051794">
    <property type="entry name" value="PG_Endopeptidase_C40"/>
</dbReference>
<dbReference type="OrthoDB" id="5177647at2"/>
<dbReference type="RefSeq" id="WP_058942769.1">
    <property type="nucleotide sequence ID" value="NZ_LNSV01000034.1"/>
</dbReference>
<dbReference type="PANTHER" id="PTHR47359:SF3">
    <property type="entry name" value="NLP_P60 DOMAIN-CONTAINING PROTEIN-RELATED"/>
    <property type="match status" value="1"/>
</dbReference>
<dbReference type="InterPro" id="IPR000064">
    <property type="entry name" value="NLP_P60_dom"/>
</dbReference>
<dbReference type="InterPro" id="IPR038765">
    <property type="entry name" value="Papain-like_cys_pep_sf"/>
</dbReference>
<dbReference type="EMBL" id="LNSV01000034">
    <property type="protein sequence ID" value="KUH38002.1"/>
    <property type="molecule type" value="Genomic_DNA"/>
</dbReference>
<evidence type="ECO:0000256" key="3">
    <source>
        <dbReference type="ARBA" id="ARBA00022801"/>
    </source>
</evidence>
<dbReference type="SUPFAM" id="SSF54001">
    <property type="entry name" value="Cysteine proteinases"/>
    <property type="match status" value="1"/>
</dbReference>
<dbReference type="PROSITE" id="PS51935">
    <property type="entry name" value="NLPC_P60"/>
    <property type="match status" value="1"/>
</dbReference>
<dbReference type="Proteomes" id="UP000054011">
    <property type="component" value="Unassembled WGS sequence"/>
</dbReference>
<evidence type="ECO:0000256" key="4">
    <source>
        <dbReference type="ARBA" id="ARBA00022807"/>
    </source>
</evidence>
<evidence type="ECO:0000256" key="1">
    <source>
        <dbReference type="ARBA" id="ARBA00007074"/>
    </source>
</evidence>
<feature type="coiled-coil region" evidence="5">
    <location>
        <begin position="53"/>
        <end position="101"/>
    </location>
</feature>